<gene>
    <name evidence="2" type="ORF">AMRN_0924</name>
    <name evidence="4" type="ORF">B0F89_106105</name>
    <name evidence="3" type="ORF">CPH92_10615</name>
</gene>
<dbReference type="Proteomes" id="UP000264693">
    <property type="component" value="Chromosome"/>
</dbReference>
<evidence type="ECO:0000313" key="2">
    <source>
        <dbReference type="EMBL" id="AXX86676.1"/>
    </source>
</evidence>
<reference evidence="2 7" key="4">
    <citation type="submission" date="2018-08" db="EMBL/GenBank/DDBJ databases">
        <title>Complete genome of the Arcobacter marinus type strain JCM 15502.</title>
        <authorList>
            <person name="Miller W.G."/>
            <person name="Yee E."/>
            <person name="Huynh S."/>
            <person name="Parker C.T."/>
        </authorList>
    </citation>
    <scope>NUCLEOTIDE SEQUENCE [LARGE SCALE GENOMIC DNA]</scope>
    <source>
        <strain evidence="2 7">JCM 15502</strain>
    </source>
</reference>
<evidence type="ECO:0000313" key="5">
    <source>
        <dbReference type="Proteomes" id="UP000224740"/>
    </source>
</evidence>
<proteinExistence type="predicted"/>
<dbReference type="EMBL" id="PTIW01000006">
    <property type="protein sequence ID" value="PPK62011.1"/>
    <property type="molecule type" value="Genomic_DNA"/>
</dbReference>
<evidence type="ECO:0000313" key="7">
    <source>
        <dbReference type="Proteomes" id="UP000264693"/>
    </source>
</evidence>
<dbReference type="RefSeq" id="WP_079577069.1">
    <property type="nucleotide sequence ID" value="NZ_CP032101.1"/>
</dbReference>
<dbReference type="Proteomes" id="UP000239861">
    <property type="component" value="Unassembled WGS sequence"/>
</dbReference>
<dbReference type="KEGG" id="amar:AMRN_0924"/>
<organism evidence="4 6">
    <name type="scientific">Malaciobacter marinus</name>
    <dbReference type="NCBI Taxonomy" id="505249"/>
    <lineage>
        <taxon>Bacteria</taxon>
        <taxon>Pseudomonadati</taxon>
        <taxon>Campylobacterota</taxon>
        <taxon>Epsilonproteobacteria</taxon>
        <taxon>Campylobacterales</taxon>
        <taxon>Arcobacteraceae</taxon>
        <taxon>Malaciobacter</taxon>
    </lineage>
</organism>
<reference evidence="5" key="1">
    <citation type="submission" date="2017-09" db="EMBL/GenBank/DDBJ databases">
        <title>Arcobacter canalis sp. nov., a new species isolated from a water canal contaminated with urban sewage.</title>
        <authorList>
            <person name="Perez-Cataluna A."/>
            <person name="Salas-Masso N."/>
            <person name="Figueras M.J."/>
        </authorList>
    </citation>
    <scope>NUCLEOTIDE SEQUENCE [LARGE SCALE GENOMIC DNA]</scope>
    <source>
        <strain evidence="5">CECT 7727</strain>
    </source>
</reference>
<dbReference type="EMBL" id="CP032101">
    <property type="protein sequence ID" value="AXX86676.1"/>
    <property type="molecule type" value="Genomic_DNA"/>
</dbReference>
<reference evidence="4 6" key="3">
    <citation type="submission" date="2018-02" db="EMBL/GenBank/DDBJ databases">
        <title>Subsurface microbial communities from deep shales in Ohio and West Virginia, USA.</title>
        <authorList>
            <person name="Wrighton K."/>
        </authorList>
    </citation>
    <scope>NUCLEOTIDE SEQUENCE [LARGE SCALE GENOMIC DNA]</scope>
    <source>
        <strain evidence="4 6">MARC-MIP3H16</strain>
    </source>
</reference>
<evidence type="ECO:0000313" key="3">
    <source>
        <dbReference type="EMBL" id="PHO14720.1"/>
    </source>
</evidence>
<keyword evidence="5" id="KW-1185">Reference proteome</keyword>
<dbReference type="EMBL" id="NXAO01000048">
    <property type="protein sequence ID" value="PHO14720.1"/>
    <property type="molecule type" value="Genomic_DNA"/>
</dbReference>
<reference evidence="3" key="2">
    <citation type="submission" date="2017-09" db="EMBL/GenBank/DDBJ databases">
        <authorList>
            <person name="Perez-Cataluna A."/>
            <person name="Figueras M.J."/>
            <person name="Salas-Masso N."/>
        </authorList>
    </citation>
    <scope>NUCLEOTIDE SEQUENCE</scope>
    <source>
        <strain evidence="3">CECT 7727</strain>
    </source>
</reference>
<evidence type="ECO:0000313" key="4">
    <source>
        <dbReference type="EMBL" id="PPK62011.1"/>
    </source>
</evidence>
<sequence>MTQIKEDLLEVVETTMIPEVEAYIEDLHKLIEKGEQTEDNMDESREMESFLLELQNIVLAIKEDKMNDEQAEEVYAKIEQLLEESQENLEE</sequence>
<protein>
    <submittedName>
        <fullName evidence="4">Uncharacterized protein</fullName>
    </submittedName>
</protein>
<accession>A0A1T4ZUI4</accession>
<evidence type="ECO:0000256" key="1">
    <source>
        <dbReference type="SAM" id="Coils"/>
    </source>
</evidence>
<dbReference type="AlphaFoldDB" id="A0A1T4ZUI4"/>
<evidence type="ECO:0000313" key="6">
    <source>
        <dbReference type="Proteomes" id="UP000239861"/>
    </source>
</evidence>
<dbReference type="STRING" id="505249.SAMN06295997_10299"/>
<feature type="coiled-coil region" evidence="1">
    <location>
        <begin position="20"/>
        <end position="91"/>
    </location>
</feature>
<name>A0A1T4ZUI4_9BACT</name>
<keyword evidence="1" id="KW-0175">Coiled coil</keyword>
<dbReference type="Proteomes" id="UP000224740">
    <property type="component" value="Unassembled WGS sequence"/>
</dbReference>